<dbReference type="Gene3D" id="3.30.559.10">
    <property type="entry name" value="Chloramphenicol acetyltransferase-like domain"/>
    <property type="match status" value="1"/>
</dbReference>
<keyword evidence="3" id="KW-1185">Reference proteome</keyword>
<dbReference type="EMBL" id="MOOB01000007">
    <property type="protein sequence ID" value="OQE92416.1"/>
    <property type="molecule type" value="Genomic_DNA"/>
</dbReference>
<feature type="region of interest" description="Disordered" evidence="1">
    <location>
        <begin position="146"/>
        <end position="175"/>
    </location>
</feature>
<evidence type="ECO:0000313" key="2">
    <source>
        <dbReference type="EMBL" id="OQE92416.1"/>
    </source>
</evidence>
<dbReference type="AlphaFoldDB" id="A0A1V6YY92"/>
<protein>
    <submittedName>
        <fullName evidence="2">Uncharacterized protein</fullName>
    </submittedName>
</protein>
<accession>A0A1V6YY92</accession>
<proteinExistence type="predicted"/>
<feature type="compositionally biased region" description="Polar residues" evidence="1">
    <location>
        <begin position="201"/>
        <end position="212"/>
    </location>
</feature>
<sequence length="212" mass="23529">MQELSVGDDGTGKTPFVSESDVLVAWWVQCIVRCIRPSLQTPIAILNNFNIRPVLLERFPRDTAYIRNAWLTAHTILPFCPGARAACHNRAETRWSYQLGHLQIVLTERYLAPSEVARSTSSADNDLASSFFARVGRICHTLFEKNRTTTAPHTPGGGEIDSHAHTGATIRPNSRALVDPGDYIVMDKSTPMRSERYPEPNASSWAVTSSHP</sequence>
<evidence type="ECO:0000313" key="3">
    <source>
        <dbReference type="Proteomes" id="UP000191691"/>
    </source>
</evidence>
<feature type="region of interest" description="Disordered" evidence="1">
    <location>
        <begin position="189"/>
        <end position="212"/>
    </location>
</feature>
<dbReference type="STRING" id="60175.A0A1V6YY92"/>
<gene>
    <name evidence="2" type="ORF">PENNAL_c0007G05991</name>
</gene>
<name>A0A1V6YY92_PENNA</name>
<evidence type="ECO:0000256" key="1">
    <source>
        <dbReference type="SAM" id="MobiDB-lite"/>
    </source>
</evidence>
<reference evidence="3" key="1">
    <citation type="journal article" date="2017" name="Nat. Microbiol.">
        <title>Global analysis of biosynthetic gene clusters reveals vast potential of secondary metabolite production in Penicillium species.</title>
        <authorList>
            <person name="Nielsen J.C."/>
            <person name="Grijseels S."/>
            <person name="Prigent S."/>
            <person name="Ji B."/>
            <person name="Dainat J."/>
            <person name="Nielsen K.F."/>
            <person name="Frisvad J.C."/>
            <person name="Workman M."/>
            <person name="Nielsen J."/>
        </authorList>
    </citation>
    <scope>NUCLEOTIDE SEQUENCE [LARGE SCALE GENOMIC DNA]</scope>
    <source>
        <strain evidence="3">IBT 13039</strain>
    </source>
</reference>
<dbReference type="Proteomes" id="UP000191691">
    <property type="component" value="Unassembled WGS sequence"/>
</dbReference>
<comment type="caution">
    <text evidence="2">The sequence shown here is derived from an EMBL/GenBank/DDBJ whole genome shotgun (WGS) entry which is preliminary data.</text>
</comment>
<organism evidence="2 3">
    <name type="scientific">Penicillium nalgiovense</name>
    <dbReference type="NCBI Taxonomy" id="60175"/>
    <lineage>
        <taxon>Eukaryota</taxon>
        <taxon>Fungi</taxon>
        <taxon>Dikarya</taxon>
        <taxon>Ascomycota</taxon>
        <taxon>Pezizomycotina</taxon>
        <taxon>Eurotiomycetes</taxon>
        <taxon>Eurotiomycetidae</taxon>
        <taxon>Eurotiales</taxon>
        <taxon>Aspergillaceae</taxon>
        <taxon>Penicillium</taxon>
    </lineage>
</organism>
<dbReference type="InterPro" id="IPR023213">
    <property type="entry name" value="CAT-like_dom_sf"/>
</dbReference>